<dbReference type="OrthoDB" id="10624258at2759"/>
<comment type="caution">
    <text evidence="3">The sequence shown here is derived from an EMBL/GenBank/DDBJ whole genome shotgun (WGS) entry which is preliminary data.</text>
</comment>
<dbReference type="GeneID" id="27726411"/>
<proteinExistence type="predicted"/>
<sequence>MPRQNVTDGNRKKKNQPRVPDEKWDKNRWTFAGLYDRMSLQEVVEVARRELDFPATERQFVNQFNKHGVYKNRAAGDSRNNKRLLSAADFHQAVSDGRHAFPIYWTQLSQCTIPRLFLDLLVNCARTCEADEAVQIREYINRLIMELKGRGSEDGILFCHLLYILRGYIARRVGYQPQDMYHTQNTQDTQDIARMVRAGVEGLIAQATRNAQPPRTYPKIIDISSSVAQTTRNPQPSKTGSKVIDIPGSITQATRNPQPLETYPKIIDMPRFMLINFGLDEYSKLMQTGEQALGEAEIYGKDWREQMMQTLLCNQQLPKGQKSQFLRILPDCLAWCIKKLNGPFERLPPSSILTAGDRNDPTWKATVYVFCFLWGCCFYDLPGNYCPWARLVLKGFGITTSEFLLTMTSMILTTVSRSHAGDAAVSTNGHILEEATRSSSPTALLTLARDAAVALGEPKIDLLDPFLDEYAYLTFPSPVPVTSGERRYMDEIFQYTREFISRFSFPDDLGYDQENPHVSLMEEGTTGYDMMN</sequence>
<dbReference type="HOGENOM" id="CLU_512054_0_0_1"/>
<protein>
    <recommendedName>
        <fullName evidence="2">Clr5 domain-containing protein</fullName>
    </recommendedName>
</protein>
<name>A0A084G1N7_PSEDA</name>
<keyword evidence="4" id="KW-1185">Reference proteome</keyword>
<dbReference type="Pfam" id="PF14420">
    <property type="entry name" value="Clr5"/>
    <property type="match status" value="1"/>
</dbReference>
<dbReference type="AlphaFoldDB" id="A0A084G1N7"/>
<dbReference type="InterPro" id="IPR025676">
    <property type="entry name" value="Clr5_dom"/>
</dbReference>
<feature type="region of interest" description="Disordered" evidence="1">
    <location>
        <begin position="1"/>
        <end position="22"/>
    </location>
</feature>
<dbReference type="OMA" id="CARVAGK"/>
<gene>
    <name evidence="3" type="ORF">SAPIO_CDS7339</name>
</gene>
<dbReference type="VEuPathDB" id="FungiDB:SAPIO_CDS7339"/>
<dbReference type="KEGG" id="sapo:SAPIO_CDS7339"/>
<dbReference type="Proteomes" id="UP000028545">
    <property type="component" value="Unassembled WGS sequence"/>
</dbReference>
<organism evidence="3 4">
    <name type="scientific">Pseudallescheria apiosperma</name>
    <name type="common">Scedosporium apiospermum</name>
    <dbReference type="NCBI Taxonomy" id="563466"/>
    <lineage>
        <taxon>Eukaryota</taxon>
        <taxon>Fungi</taxon>
        <taxon>Dikarya</taxon>
        <taxon>Ascomycota</taxon>
        <taxon>Pezizomycotina</taxon>
        <taxon>Sordariomycetes</taxon>
        <taxon>Hypocreomycetidae</taxon>
        <taxon>Microascales</taxon>
        <taxon>Microascaceae</taxon>
        <taxon>Scedosporium</taxon>
    </lineage>
</organism>
<evidence type="ECO:0000256" key="1">
    <source>
        <dbReference type="SAM" id="MobiDB-lite"/>
    </source>
</evidence>
<feature type="domain" description="Clr5" evidence="2">
    <location>
        <begin position="20"/>
        <end position="68"/>
    </location>
</feature>
<evidence type="ECO:0000313" key="3">
    <source>
        <dbReference type="EMBL" id="KEZ41249.1"/>
    </source>
</evidence>
<evidence type="ECO:0000313" key="4">
    <source>
        <dbReference type="Proteomes" id="UP000028545"/>
    </source>
</evidence>
<dbReference type="RefSeq" id="XP_016641048.1">
    <property type="nucleotide sequence ID" value="XM_016789221.1"/>
</dbReference>
<evidence type="ECO:0000259" key="2">
    <source>
        <dbReference type="Pfam" id="PF14420"/>
    </source>
</evidence>
<dbReference type="EMBL" id="JOWA01000110">
    <property type="protein sequence ID" value="KEZ41249.1"/>
    <property type="molecule type" value="Genomic_DNA"/>
</dbReference>
<reference evidence="3 4" key="1">
    <citation type="journal article" date="2014" name="Genome Announc.">
        <title>Draft genome sequence of the pathogenic fungus Scedosporium apiospermum.</title>
        <authorList>
            <person name="Vandeputte P."/>
            <person name="Ghamrawi S."/>
            <person name="Rechenmann M."/>
            <person name="Iltis A."/>
            <person name="Giraud S."/>
            <person name="Fleury M."/>
            <person name="Thornton C."/>
            <person name="Delhaes L."/>
            <person name="Meyer W."/>
            <person name="Papon N."/>
            <person name="Bouchara J.P."/>
        </authorList>
    </citation>
    <scope>NUCLEOTIDE SEQUENCE [LARGE SCALE GENOMIC DNA]</scope>
    <source>
        <strain evidence="3 4">IHEM 14462</strain>
    </source>
</reference>
<accession>A0A084G1N7</accession>